<dbReference type="Pfam" id="PF06030">
    <property type="entry name" value="WxLIP_PGBD"/>
    <property type="match status" value="1"/>
</dbReference>
<evidence type="ECO:0000256" key="3">
    <source>
        <dbReference type="SAM" id="SignalP"/>
    </source>
</evidence>
<name>A0A1E5G909_9ENTE</name>
<dbReference type="Pfam" id="PF11797">
    <property type="entry name" value="WxLIP_HBD"/>
    <property type="match status" value="1"/>
</dbReference>
<dbReference type="RefSeq" id="WP_069664821.1">
    <property type="nucleotide sequence ID" value="NZ_JBHUJJ010000001.1"/>
</dbReference>
<evidence type="ECO:0000313" key="6">
    <source>
        <dbReference type="EMBL" id="OEG09131.1"/>
    </source>
</evidence>
<accession>A0A1E5G909</accession>
<evidence type="ECO:0000259" key="4">
    <source>
        <dbReference type="Pfam" id="PF06030"/>
    </source>
</evidence>
<organism evidence="6 7">
    <name type="scientific">Enterococcus termitis</name>
    <dbReference type="NCBI Taxonomy" id="332950"/>
    <lineage>
        <taxon>Bacteria</taxon>
        <taxon>Bacillati</taxon>
        <taxon>Bacillota</taxon>
        <taxon>Bacilli</taxon>
        <taxon>Lactobacillales</taxon>
        <taxon>Enterococcaceae</taxon>
        <taxon>Enterococcus</taxon>
    </lineage>
</organism>
<dbReference type="OrthoDB" id="2148359at2"/>
<feature type="transmembrane region" description="Helical" evidence="2">
    <location>
        <begin position="311"/>
        <end position="335"/>
    </location>
</feature>
<dbReference type="EMBL" id="MIJY01000045">
    <property type="protein sequence ID" value="OEG09131.1"/>
    <property type="molecule type" value="Genomic_DNA"/>
</dbReference>
<dbReference type="AlphaFoldDB" id="A0A1E5G909"/>
<proteinExistence type="predicted"/>
<keyword evidence="3" id="KW-0732">Signal</keyword>
<evidence type="ECO:0000256" key="1">
    <source>
        <dbReference type="SAM" id="MobiDB-lite"/>
    </source>
</evidence>
<feature type="chain" id="PRO_5009177160" evidence="3">
    <location>
        <begin position="28"/>
        <end position="368"/>
    </location>
</feature>
<gene>
    <name evidence="6" type="ORF">BCR25_11210</name>
</gene>
<feature type="signal peptide" evidence="3">
    <location>
        <begin position="1"/>
        <end position="27"/>
    </location>
</feature>
<keyword evidence="2" id="KW-1133">Transmembrane helix</keyword>
<comment type="caution">
    <text evidence="6">The sequence shown here is derived from an EMBL/GenBank/DDBJ whole genome shotgun (WGS) entry which is preliminary data.</text>
</comment>
<evidence type="ECO:0000256" key="2">
    <source>
        <dbReference type="SAM" id="Phobius"/>
    </source>
</evidence>
<dbReference type="InterPro" id="IPR021759">
    <property type="entry name" value="WxLIP_HBD"/>
</dbReference>
<feature type="domain" description="WxL Interacting Protein host binding" evidence="5">
    <location>
        <begin position="163"/>
        <end position="298"/>
    </location>
</feature>
<reference evidence="7" key="1">
    <citation type="submission" date="2016-09" db="EMBL/GenBank/DDBJ databases">
        <authorList>
            <person name="Gulvik C.A."/>
        </authorList>
    </citation>
    <scope>NUCLEOTIDE SEQUENCE [LARGE SCALE GENOMIC DNA]</scope>
    <source>
        <strain evidence="7">LMG 8895</strain>
    </source>
</reference>
<feature type="domain" description="WxL Interacting Protein peptidoglycan binding" evidence="4">
    <location>
        <begin position="32"/>
        <end position="150"/>
    </location>
</feature>
<keyword evidence="2" id="KW-0812">Transmembrane</keyword>
<keyword evidence="7" id="KW-1185">Reference proteome</keyword>
<dbReference type="Proteomes" id="UP000095094">
    <property type="component" value="Unassembled WGS sequence"/>
</dbReference>
<feature type="region of interest" description="Disordered" evidence="1">
    <location>
        <begin position="344"/>
        <end position="368"/>
    </location>
</feature>
<keyword evidence="2" id="KW-0472">Membrane</keyword>
<sequence length="368" mass="41215">MNKCIKPIVAILSMVVMCVLFNIEAAAEEMSFSVEAQLPDNQLDKNKTYFDLRVTPGEKEELKVALQNNKDEEVTVQIQANTATTNDNGVIDYGEVKPELDKSLKTPFARIAKVDPEVVLAPKEKKVVTVLVNVPNSSFEGIILGGLYFTQKETDGETKADAGMQIENKFAYVVGVRLSEKDDAIESDLNLLDVAAGQRNYRNVVVATLQNPMARILGQMTVNAQVYAENDLKTAIYTTKQENLNMAPNSNFGFGIKMANKAFKPGKYVMKMTVEADGKTWPFEKAFEITADEAKKFNDEAVDLVEEPNDYLIYIIIGGAILVVIIIGLISWMVYQKRKREAELKRKASKKRKRKNKTNTDKRKKPLD</sequence>
<dbReference type="InterPro" id="IPR010317">
    <property type="entry name" value="WxLIP_PGBD"/>
</dbReference>
<feature type="compositionally biased region" description="Basic residues" evidence="1">
    <location>
        <begin position="347"/>
        <end position="357"/>
    </location>
</feature>
<feature type="compositionally biased region" description="Basic and acidic residues" evidence="1">
    <location>
        <begin position="358"/>
        <end position="368"/>
    </location>
</feature>
<evidence type="ECO:0000259" key="5">
    <source>
        <dbReference type="Pfam" id="PF11797"/>
    </source>
</evidence>
<evidence type="ECO:0000313" key="7">
    <source>
        <dbReference type="Proteomes" id="UP000095094"/>
    </source>
</evidence>
<protein>
    <submittedName>
        <fullName evidence="6">Uncharacterized protein</fullName>
    </submittedName>
</protein>